<dbReference type="EMBL" id="FOUB01000062">
    <property type="protein sequence ID" value="SFM85986.1"/>
    <property type="molecule type" value="Genomic_DNA"/>
</dbReference>
<name>A0A1I4UAG1_9PROT</name>
<reference evidence="2" key="1">
    <citation type="submission" date="2016-10" db="EMBL/GenBank/DDBJ databases">
        <authorList>
            <person name="Varghese N."/>
            <person name="Submissions S."/>
        </authorList>
    </citation>
    <scope>NUCLEOTIDE SEQUENCE [LARGE SCALE GENOMIC DNA]</scope>
    <source>
        <strain evidence="2">Nm44</strain>
    </source>
</reference>
<evidence type="ECO:0000313" key="1">
    <source>
        <dbReference type="EMBL" id="SFM85986.1"/>
    </source>
</evidence>
<dbReference type="Proteomes" id="UP000183287">
    <property type="component" value="Unassembled WGS sequence"/>
</dbReference>
<proteinExistence type="predicted"/>
<dbReference type="OrthoDB" id="8548541at2"/>
<protein>
    <submittedName>
        <fullName evidence="1">Uncharacterized protein</fullName>
    </submittedName>
</protein>
<accession>A0A1I4UAG1</accession>
<organism evidence="1 2">
    <name type="scientific">Nitrosomonas communis</name>
    <dbReference type="NCBI Taxonomy" id="44574"/>
    <lineage>
        <taxon>Bacteria</taxon>
        <taxon>Pseudomonadati</taxon>
        <taxon>Pseudomonadota</taxon>
        <taxon>Betaproteobacteria</taxon>
        <taxon>Nitrosomonadales</taxon>
        <taxon>Nitrosomonadaceae</taxon>
        <taxon>Nitrosomonas</taxon>
    </lineage>
</organism>
<gene>
    <name evidence="1" type="ORF">SAMN05421863_10626</name>
</gene>
<evidence type="ECO:0000313" key="2">
    <source>
        <dbReference type="Proteomes" id="UP000183287"/>
    </source>
</evidence>
<keyword evidence="2" id="KW-1185">Reference proteome</keyword>
<dbReference type="RefSeq" id="WP_143083489.1">
    <property type="nucleotide sequence ID" value="NZ_FOUB01000062.1"/>
</dbReference>
<sequence length="90" mass="10824">MNVYLEIDKSLNESLRIWRYMGLAKLISLFETKALWLVRADTFKDKHEGRFPDEMRASMESAYKNFPKNNPSPVKDYNDFQDYLIKKHLY</sequence>
<dbReference type="AlphaFoldDB" id="A0A1I4UAG1"/>